<proteinExistence type="predicted"/>
<protein>
    <submittedName>
        <fullName evidence="1">Uncharacterized protein</fullName>
    </submittedName>
</protein>
<comment type="caution">
    <text evidence="1">The sequence shown here is derived from an EMBL/GenBank/DDBJ whole genome shotgun (WGS) entry which is preliminary data.</text>
</comment>
<evidence type="ECO:0000313" key="1">
    <source>
        <dbReference type="EMBL" id="GGH28667.1"/>
    </source>
</evidence>
<dbReference type="EMBL" id="BMDA01000001">
    <property type="protein sequence ID" value="GGH28667.1"/>
    <property type="molecule type" value="Genomic_DNA"/>
</dbReference>
<dbReference type="AlphaFoldDB" id="A0ABD0A4E3"/>
<name>A0ABD0A4E3_9GAMM</name>
<organism evidence="1 2">
    <name type="scientific">Acinetobacter courvalinii</name>
    <dbReference type="NCBI Taxonomy" id="280147"/>
    <lineage>
        <taxon>Bacteria</taxon>
        <taxon>Pseudomonadati</taxon>
        <taxon>Pseudomonadota</taxon>
        <taxon>Gammaproteobacteria</taxon>
        <taxon>Moraxellales</taxon>
        <taxon>Moraxellaceae</taxon>
        <taxon>Acinetobacter</taxon>
    </lineage>
</organism>
<dbReference type="Proteomes" id="UP000652691">
    <property type="component" value="Unassembled WGS sequence"/>
</dbReference>
<accession>A0ABD0A4E3</accession>
<sequence>MSLDKLTAKIEKILEQFDIKRILMEGIALVKKILSIKMKNKIVQGKLYENEIIIHCDVEFEPIVDGMWWQ</sequence>
<gene>
    <name evidence="1" type="ORF">GCM10007354_07580</name>
</gene>
<evidence type="ECO:0000313" key="2">
    <source>
        <dbReference type="Proteomes" id="UP000652691"/>
    </source>
</evidence>
<reference evidence="1 2" key="1">
    <citation type="journal article" date="2014" name="Int. J. Syst. Evol. Microbiol.">
        <title>Complete genome sequence of Corynebacterium casei LMG S-19264T (=DSM 44701T), isolated from a smear-ripened cheese.</title>
        <authorList>
            <consortium name="US DOE Joint Genome Institute (JGI-PGF)"/>
            <person name="Walter F."/>
            <person name="Albersmeier A."/>
            <person name="Kalinowski J."/>
            <person name="Ruckert C."/>
        </authorList>
    </citation>
    <scope>NUCLEOTIDE SEQUENCE [LARGE SCALE GENOMIC DNA]</scope>
    <source>
        <strain evidence="1 2">CCM 8635</strain>
    </source>
</reference>